<accession>A0A1G6N2G4</accession>
<evidence type="ECO:0000256" key="1">
    <source>
        <dbReference type="ARBA" id="ARBA00000077"/>
    </source>
</evidence>
<feature type="binding site" evidence="10">
    <location>
        <position position="128"/>
    </location>
    <ligand>
        <name>a divalent metal cation</name>
        <dbReference type="ChEBI" id="CHEBI:60240"/>
    </ligand>
</feature>
<dbReference type="InterPro" id="IPR024567">
    <property type="entry name" value="RNase_HII/HIII_dom"/>
</dbReference>
<evidence type="ECO:0000313" key="13">
    <source>
        <dbReference type="EMBL" id="SDC61627.1"/>
    </source>
</evidence>
<evidence type="ECO:0000256" key="4">
    <source>
        <dbReference type="ARBA" id="ARBA00008378"/>
    </source>
</evidence>
<dbReference type="PROSITE" id="PS51975">
    <property type="entry name" value="RNASE_H_2"/>
    <property type="match status" value="1"/>
</dbReference>
<comment type="cofactor">
    <cofactor evidence="10">
        <name>Mn(2+)</name>
        <dbReference type="ChEBI" id="CHEBI:29035"/>
    </cofactor>
    <cofactor evidence="10">
        <name>Mg(2+)</name>
        <dbReference type="ChEBI" id="CHEBI:18420"/>
    </cofactor>
    <text evidence="10">Manganese or magnesium. Binds 1 divalent metal ion per monomer in the absence of substrate. May bind a second metal ion after substrate binding.</text>
</comment>
<dbReference type="AlphaFoldDB" id="A0A1G6N2G4"/>
<evidence type="ECO:0000256" key="5">
    <source>
        <dbReference type="ARBA" id="ARBA00022490"/>
    </source>
</evidence>
<proteinExistence type="inferred from homology"/>
<dbReference type="CDD" id="cd06590">
    <property type="entry name" value="RNase_HII_bacteria_HIII_like"/>
    <property type="match status" value="1"/>
</dbReference>
<dbReference type="GO" id="GO:0043137">
    <property type="term" value="P:DNA replication, removal of RNA primer"/>
    <property type="evidence" value="ECO:0007669"/>
    <property type="project" value="TreeGrafter"/>
</dbReference>
<evidence type="ECO:0000256" key="9">
    <source>
        <dbReference type="ARBA" id="ARBA00022801"/>
    </source>
</evidence>
<evidence type="ECO:0000256" key="11">
    <source>
        <dbReference type="RuleBase" id="RU003515"/>
    </source>
</evidence>
<keyword evidence="14" id="KW-1185">Reference proteome</keyword>
<comment type="subcellular location">
    <subcellularLocation>
        <location evidence="3">Cytoplasm</location>
    </subcellularLocation>
</comment>
<dbReference type="SUPFAM" id="SSF53098">
    <property type="entry name" value="Ribonuclease H-like"/>
    <property type="match status" value="1"/>
</dbReference>
<dbReference type="RefSeq" id="WP_176760498.1">
    <property type="nucleotide sequence ID" value="NZ_FMYW01000011.1"/>
</dbReference>
<keyword evidence="5" id="KW-0963">Cytoplasm</keyword>
<protein>
    <recommendedName>
        <fullName evidence="11">Ribonuclease</fullName>
        <ecNumber evidence="11">3.1.26.4</ecNumber>
    </recommendedName>
</protein>
<dbReference type="Gene3D" id="3.30.420.10">
    <property type="entry name" value="Ribonuclease H-like superfamily/Ribonuclease H"/>
    <property type="match status" value="1"/>
</dbReference>
<comment type="similarity">
    <text evidence="4">Belongs to the RNase HII family. RnhC subfamily.</text>
</comment>
<dbReference type="Pfam" id="PF01351">
    <property type="entry name" value="RNase_HII"/>
    <property type="match status" value="1"/>
</dbReference>
<keyword evidence="6 10" id="KW-0540">Nuclease</keyword>
<dbReference type="GO" id="GO:0046872">
    <property type="term" value="F:metal ion binding"/>
    <property type="evidence" value="ECO:0007669"/>
    <property type="project" value="UniProtKB-KW"/>
</dbReference>
<evidence type="ECO:0000256" key="3">
    <source>
        <dbReference type="ARBA" id="ARBA00004496"/>
    </source>
</evidence>
<evidence type="ECO:0000256" key="8">
    <source>
        <dbReference type="ARBA" id="ARBA00022759"/>
    </source>
</evidence>
<name>A0A1G6N2G4_9FIRM</name>
<gene>
    <name evidence="13" type="ORF">SAMN04487864_11182</name>
</gene>
<evidence type="ECO:0000256" key="2">
    <source>
        <dbReference type="ARBA" id="ARBA00004065"/>
    </source>
</evidence>
<dbReference type="PANTHER" id="PTHR10954">
    <property type="entry name" value="RIBONUCLEASE H2 SUBUNIT A"/>
    <property type="match status" value="1"/>
</dbReference>
<keyword evidence="9 10" id="KW-0378">Hydrolase</keyword>
<evidence type="ECO:0000256" key="6">
    <source>
        <dbReference type="ARBA" id="ARBA00022722"/>
    </source>
</evidence>
<feature type="domain" description="RNase H type-2" evidence="12">
    <location>
        <begin position="121"/>
        <end position="337"/>
    </location>
</feature>
<evidence type="ECO:0000313" key="14">
    <source>
        <dbReference type="Proteomes" id="UP000198943"/>
    </source>
</evidence>
<dbReference type="GO" id="GO:0006298">
    <property type="term" value="P:mismatch repair"/>
    <property type="evidence" value="ECO:0007669"/>
    <property type="project" value="TreeGrafter"/>
</dbReference>
<organism evidence="13 14">
    <name type="scientific">Succiniclasticum ruminis</name>
    <dbReference type="NCBI Taxonomy" id="40841"/>
    <lineage>
        <taxon>Bacteria</taxon>
        <taxon>Bacillati</taxon>
        <taxon>Bacillota</taxon>
        <taxon>Negativicutes</taxon>
        <taxon>Acidaminococcales</taxon>
        <taxon>Acidaminococcaceae</taxon>
        <taxon>Succiniclasticum</taxon>
    </lineage>
</organism>
<reference evidence="14" key="1">
    <citation type="submission" date="2016-10" db="EMBL/GenBank/DDBJ databases">
        <authorList>
            <person name="Varghese N."/>
            <person name="Submissions S."/>
        </authorList>
    </citation>
    <scope>NUCLEOTIDE SEQUENCE [LARGE SCALE GENOMIC DNA]</scope>
    <source>
        <strain evidence="14">DSM 11005</strain>
    </source>
</reference>
<keyword evidence="8 10" id="KW-0255">Endonuclease</keyword>
<dbReference type="Proteomes" id="UP000198943">
    <property type="component" value="Unassembled WGS sequence"/>
</dbReference>
<evidence type="ECO:0000259" key="12">
    <source>
        <dbReference type="PROSITE" id="PS51975"/>
    </source>
</evidence>
<dbReference type="EC" id="3.1.26.4" evidence="11"/>
<keyword evidence="7 10" id="KW-0479">Metal-binding</keyword>
<dbReference type="GO" id="GO:0005737">
    <property type="term" value="C:cytoplasm"/>
    <property type="evidence" value="ECO:0007669"/>
    <property type="project" value="UniProtKB-SubCell"/>
</dbReference>
<dbReference type="GO" id="GO:0003723">
    <property type="term" value="F:RNA binding"/>
    <property type="evidence" value="ECO:0007669"/>
    <property type="project" value="UniProtKB-UniRule"/>
</dbReference>
<dbReference type="EMBL" id="FMYW01000011">
    <property type="protein sequence ID" value="SDC61627.1"/>
    <property type="molecule type" value="Genomic_DNA"/>
</dbReference>
<feature type="binding site" evidence="10">
    <location>
        <position position="127"/>
    </location>
    <ligand>
        <name>a divalent metal cation</name>
        <dbReference type="ChEBI" id="CHEBI:60240"/>
    </ligand>
</feature>
<dbReference type="GO" id="GO:0004523">
    <property type="term" value="F:RNA-DNA hybrid ribonuclease activity"/>
    <property type="evidence" value="ECO:0007669"/>
    <property type="project" value="UniProtKB-UniRule"/>
</dbReference>
<dbReference type="InterPro" id="IPR036397">
    <property type="entry name" value="RNaseH_sf"/>
</dbReference>
<evidence type="ECO:0000256" key="7">
    <source>
        <dbReference type="ARBA" id="ARBA00022723"/>
    </source>
</evidence>
<dbReference type="InterPro" id="IPR012337">
    <property type="entry name" value="RNaseH-like_sf"/>
</dbReference>
<dbReference type="PANTHER" id="PTHR10954:SF23">
    <property type="entry name" value="RIBONUCLEASE"/>
    <property type="match status" value="1"/>
</dbReference>
<comment type="function">
    <text evidence="2 11">Endonuclease that specifically degrades the RNA of RNA-DNA hybrids.</text>
</comment>
<dbReference type="GO" id="GO:0032299">
    <property type="term" value="C:ribonuclease H2 complex"/>
    <property type="evidence" value="ECO:0007669"/>
    <property type="project" value="TreeGrafter"/>
</dbReference>
<comment type="catalytic activity">
    <reaction evidence="1 10 11">
        <text>Endonucleolytic cleavage to 5'-phosphomonoester.</text>
        <dbReference type="EC" id="3.1.26.4"/>
    </reaction>
</comment>
<dbReference type="InterPro" id="IPR001352">
    <property type="entry name" value="RNase_HII/HIII"/>
</dbReference>
<feature type="binding site" evidence="10">
    <location>
        <position position="235"/>
    </location>
    <ligand>
        <name>a divalent metal cation</name>
        <dbReference type="ChEBI" id="CHEBI:60240"/>
    </ligand>
</feature>
<evidence type="ECO:0000256" key="10">
    <source>
        <dbReference type="PROSITE-ProRule" id="PRU01319"/>
    </source>
</evidence>
<sequence length="337" mass="36651">MEFEKYINSLEESLCTLGNVQTKTINYGVQLLLTASGKKVTLNVYNGKKGINLVWGGENSDLRDQARELVHQIPLHNNKGSNTAGIRESQGSADASALSETVHCSSARPHFLLAEEPDFPGVWLGSDESGKGDYFGPLVVAAVCLDKKGGEALLAAGVKDCKSLSDEKVLALENVIRDTALAVSVLVMKPHVYNMRYDQVQSEGGSLNTLLALGHVAALKQAWLQYPQCKWSLVDQFAKNNDIPDGVHAFAPDMQVWQRPRAEEDIAVASASVLARAAFLQTLRQMAPEAGIGRIPKGGGEAATNAARRLVQKQGMDALERFVKLHFANTKKLWEIE</sequence>